<dbReference type="GO" id="GO:0043161">
    <property type="term" value="P:proteasome-mediated ubiquitin-dependent protein catabolic process"/>
    <property type="evidence" value="ECO:0007669"/>
    <property type="project" value="TreeGrafter"/>
</dbReference>
<feature type="repeat" description="NHL" evidence="6">
    <location>
        <begin position="649"/>
        <end position="691"/>
    </location>
</feature>
<evidence type="ECO:0000259" key="9">
    <source>
        <dbReference type="PROSITE" id="PS50089"/>
    </source>
</evidence>
<dbReference type="InterPro" id="IPR001841">
    <property type="entry name" value="Znf_RING"/>
</dbReference>
<dbReference type="InterPro" id="IPR011042">
    <property type="entry name" value="6-blade_b-propeller_TolB-like"/>
</dbReference>
<feature type="compositionally biased region" description="Acidic residues" evidence="8">
    <location>
        <begin position="608"/>
        <end position="617"/>
    </location>
</feature>
<comment type="caution">
    <text evidence="10">The sequence shown here is derived from an EMBL/GenBank/DDBJ whole genome shotgun (WGS) entry which is preliminary data.</text>
</comment>
<evidence type="ECO:0000313" key="11">
    <source>
        <dbReference type="Proteomes" id="UP001195483"/>
    </source>
</evidence>
<dbReference type="Gene3D" id="2.120.10.30">
    <property type="entry name" value="TolB, C-terminal domain"/>
    <property type="match status" value="4"/>
</dbReference>
<proteinExistence type="predicted"/>
<feature type="compositionally biased region" description="Polar residues" evidence="8">
    <location>
        <begin position="387"/>
        <end position="398"/>
    </location>
</feature>
<feature type="compositionally biased region" description="Low complexity" evidence="8">
    <location>
        <begin position="505"/>
        <end position="521"/>
    </location>
</feature>
<dbReference type="Pfam" id="PF01436">
    <property type="entry name" value="NHL"/>
    <property type="match status" value="6"/>
</dbReference>
<dbReference type="CDD" id="cd16524">
    <property type="entry name" value="RING-HC_NHL-1-like"/>
    <property type="match status" value="1"/>
</dbReference>
<feature type="compositionally biased region" description="Polar residues" evidence="8">
    <location>
        <begin position="443"/>
        <end position="458"/>
    </location>
</feature>
<reference evidence="10" key="3">
    <citation type="submission" date="2023-05" db="EMBL/GenBank/DDBJ databases">
        <authorList>
            <person name="Smith C.H."/>
        </authorList>
    </citation>
    <scope>NUCLEOTIDE SEQUENCE</scope>
    <source>
        <strain evidence="10">CHS0354</strain>
        <tissue evidence="10">Mantle</tissue>
    </source>
</reference>
<dbReference type="SMART" id="SM00184">
    <property type="entry name" value="RING"/>
    <property type="match status" value="1"/>
</dbReference>
<dbReference type="GO" id="GO:0008270">
    <property type="term" value="F:zinc ion binding"/>
    <property type="evidence" value="ECO:0007669"/>
    <property type="project" value="UniProtKB-KW"/>
</dbReference>
<dbReference type="InterPro" id="IPR050952">
    <property type="entry name" value="TRIM-NHL_E3_ligases"/>
</dbReference>
<dbReference type="Pfam" id="PF13445">
    <property type="entry name" value="zf-RING_UBOX"/>
    <property type="match status" value="1"/>
</dbReference>
<keyword evidence="7" id="KW-0175">Coiled coil</keyword>
<evidence type="ECO:0000256" key="8">
    <source>
        <dbReference type="SAM" id="MobiDB-lite"/>
    </source>
</evidence>
<keyword evidence="3 5" id="KW-0863">Zinc-finger</keyword>
<keyword evidence="11" id="KW-1185">Reference proteome</keyword>
<dbReference type="GO" id="GO:0000209">
    <property type="term" value="P:protein polyubiquitination"/>
    <property type="evidence" value="ECO:0007669"/>
    <property type="project" value="TreeGrafter"/>
</dbReference>
<evidence type="ECO:0000313" key="10">
    <source>
        <dbReference type="EMBL" id="KAK3580589.1"/>
    </source>
</evidence>
<dbReference type="GO" id="GO:0061630">
    <property type="term" value="F:ubiquitin protein ligase activity"/>
    <property type="evidence" value="ECO:0007669"/>
    <property type="project" value="TreeGrafter"/>
</dbReference>
<evidence type="ECO:0000256" key="6">
    <source>
        <dbReference type="PROSITE-ProRule" id="PRU00504"/>
    </source>
</evidence>
<dbReference type="Gene3D" id="3.30.40.10">
    <property type="entry name" value="Zinc/RING finger domain, C3HC4 (zinc finger)"/>
    <property type="match status" value="1"/>
</dbReference>
<evidence type="ECO:0000256" key="3">
    <source>
        <dbReference type="ARBA" id="ARBA00022771"/>
    </source>
</evidence>
<dbReference type="AlphaFoldDB" id="A0AAE0VJW1"/>
<dbReference type="Proteomes" id="UP001195483">
    <property type="component" value="Unassembled WGS sequence"/>
</dbReference>
<feature type="coiled-coil region" evidence="7">
    <location>
        <begin position="207"/>
        <end position="234"/>
    </location>
</feature>
<dbReference type="PROSITE" id="PS51125">
    <property type="entry name" value="NHL"/>
    <property type="match status" value="6"/>
</dbReference>
<dbReference type="EMBL" id="JAEAOA010000217">
    <property type="protein sequence ID" value="KAK3580589.1"/>
    <property type="molecule type" value="Genomic_DNA"/>
</dbReference>
<feature type="repeat" description="NHL" evidence="6">
    <location>
        <begin position="836"/>
        <end position="879"/>
    </location>
</feature>
<organism evidence="10 11">
    <name type="scientific">Potamilus streckersoni</name>
    <dbReference type="NCBI Taxonomy" id="2493646"/>
    <lineage>
        <taxon>Eukaryota</taxon>
        <taxon>Metazoa</taxon>
        <taxon>Spiralia</taxon>
        <taxon>Lophotrochozoa</taxon>
        <taxon>Mollusca</taxon>
        <taxon>Bivalvia</taxon>
        <taxon>Autobranchia</taxon>
        <taxon>Heteroconchia</taxon>
        <taxon>Palaeoheterodonta</taxon>
        <taxon>Unionida</taxon>
        <taxon>Unionoidea</taxon>
        <taxon>Unionidae</taxon>
        <taxon>Ambleminae</taxon>
        <taxon>Lampsilini</taxon>
        <taxon>Potamilus</taxon>
    </lineage>
</organism>
<feature type="compositionally biased region" description="Basic and acidic residues" evidence="8">
    <location>
        <begin position="575"/>
        <end position="584"/>
    </location>
</feature>
<feature type="repeat" description="NHL" evidence="6">
    <location>
        <begin position="745"/>
        <end position="785"/>
    </location>
</feature>
<accession>A0AAE0VJW1</accession>
<sequence>MAAMVDTEDEEGLSYSAQHINELLRCPICLDRFKNPKLLPCQHTFCETPCLQGLIDRLTRMLRCPECRAQHRVPFEGVSAFPNNRTILNFLEIPAQTRSSSSNLARLAEAPTTARSDVNSVAQNESNEIRERCNAAASSRLGQPTTNAPPRTGCAACGSGSHISRCAHCDQIVCDACKRIHIDQLRMDIGRLVSQIRRGLPQLSGAVSTIENKSEQLSQRAEAAKAEINEIIERYIGELRSRQRLLQSEVQMWLLGEMRALRLCQENVEVELASMASFCDSTESTLARSIGNIPDEDLTEIKRQCVEHMENLRAYENGNFRLPNERHIQFAYEDSRFSQAVSNFGEITVADETSSGSASRSFPGSESSSLSTSAGRSERRSPIGSIPSRQSPGLSTAVNGPVQGAEGGNGSSEDANTATLFSSSPSSRRHIPPRTSYELPVDFSNQRRSNGSSDVNQAEDTHLQRRTLAERRRQHYSDTRIAGLLGGGGFAIVESPPNFRRNSSDNRIGSNSRGRGNNVSNQPSSLASVRDITQRRSTQTAPQIPSRVSASTAASSPSLSRSRTFARDTSSSDMEAIREEENHSRASTADPVTRPRPPPVRFDVDFNGGDDDEEDNEITFQVGNGSTSESTIVPTARNNYQDKGRAIIRFGQRGNEESQFVWPRGIAVSPRDNNIYVADSSNHRVQVFDHIGAFVKAFGFYGDSEGEFDCLTGIAINCLGQIIISDRYNHRIQVFDHNGEFQLAFGEEGREDGQMLYPWGVSCDSMGFIYVCDKENHRVQVFQSNGQFVRKFGRLGHGQGQFENPHYLAMSSDNKVYVSDSSNHRIQVFSMYGDFLFSFGSIGTMQGQMKFPKGISIDEQGFVVVADSGNNRIQVFRGDGRYYCMFGTYGSEGGQFKGLEGLGLLANGNVVVSDRENHRIQIF</sequence>
<dbReference type="SUPFAM" id="SSF57850">
    <property type="entry name" value="RING/U-box"/>
    <property type="match status" value="1"/>
</dbReference>
<evidence type="ECO:0000256" key="2">
    <source>
        <dbReference type="ARBA" id="ARBA00022737"/>
    </source>
</evidence>
<dbReference type="InterPro" id="IPR027370">
    <property type="entry name" value="Znf-RING_euk"/>
</dbReference>
<evidence type="ECO:0000256" key="5">
    <source>
        <dbReference type="PROSITE-ProRule" id="PRU00175"/>
    </source>
</evidence>
<dbReference type="FunFam" id="2.120.10.30:FF:000013">
    <property type="entry name" value="E3 ubiquitin-protein ligase TRIM71"/>
    <property type="match status" value="1"/>
</dbReference>
<protein>
    <recommendedName>
        <fullName evidence="9">RING-type domain-containing protein</fullName>
    </recommendedName>
</protein>
<feature type="repeat" description="NHL" evidence="6">
    <location>
        <begin position="698"/>
        <end position="738"/>
    </location>
</feature>
<keyword evidence="2" id="KW-0677">Repeat</keyword>
<feature type="compositionally biased region" description="Polar residues" evidence="8">
    <location>
        <begin position="411"/>
        <end position="421"/>
    </location>
</feature>
<dbReference type="CDD" id="cd14954">
    <property type="entry name" value="NHL_TRIM71_like"/>
    <property type="match status" value="1"/>
</dbReference>
<dbReference type="SUPFAM" id="SSF101898">
    <property type="entry name" value="NHL repeat"/>
    <property type="match status" value="1"/>
</dbReference>
<feature type="compositionally biased region" description="Low complexity" evidence="8">
    <location>
        <begin position="546"/>
        <end position="563"/>
    </location>
</feature>
<keyword evidence="1" id="KW-0479">Metal-binding</keyword>
<feature type="repeat" description="NHL" evidence="6">
    <location>
        <begin position="789"/>
        <end position="832"/>
    </location>
</feature>
<feature type="compositionally biased region" description="Low complexity" evidence="8">
    <location>
        <begin position="353"/>
        <end position="375"/>
    </location>
</feature>
<dbReference type="PROSITE" id="PS50089">
    <property type="entry name" value="ZF_RING_2"/>
    <property type="match status" value="1"/>
</dbReference>
<feature type="region of interest" description="Disordered" evidence="8">
    <location>
        <begin position="494"/>
        <end position="637"/>
    </location>
</feature>
<keyword evidence="4" id="KW-0862">Zinc</keyword>
<dbReference type="InterPro" id="IPR001258">
    <property type="entry name" value="NHL_repeat"/>
</dbReference>
<feature type="domain" description="RING-type" evidence="9">
    <location>
        <begin position="26"/>
        <end position="68"/>
    </location>
</feature>
<feature type="repeat" description="NHL" evidence="6">
    <location>
        <begin position="886"/>
        <end position="923"/>
    </location>
</feature>
<feature type="region of interest" description="Disordered" evidence="8">
    <location>
        <begin position="352"/>
        <end position="462"/>
    </location>
</feature>
<evidence type="ECO:0000256" key="7">
    <source>
        <dbReference type="SAM" id="Coils"/>
    </source>
</evidence>
<dbReference type="PANTHER" id="PTHR24104:SF47">
    <property type="entry name" value="E3 UBIQUITIN-PROTEIN LIGASE NHLRC1"/>
    <property type="match status" value="1"/>
</dbReference>
<name>A0AAE0VJW1_9BIVA</name>
<dbReference type="PANTHER" id="PTHR24104">
    <property type="entry name" value="E3 UBIQUITIN-PROTEIN LIGASE NHLRC1-RELATED"/>
    <property type="match status" value="1"/>
</dbReference>
<evidence type="ECO:0000256" key="1">
    <source>
        <dbReference type="ARBA" id="ARBA00022723"/>
    </source>
</evidence>
<evidence type="ECO:0000256" key="4">
    <source>
        <dbReference type="ARBA" id="ARBA00022833"/>
    </source>
</evidence>
<dbReference type="InterPro" id="IPR013083">
    <property type="entry name" value="Znf_RING/FYVE/PHD"/>
</dbReference>
<dbReference type="FunFam" id="2.120.10.30:FF:000037">
    <property type="entry name" value="Uncharacterized protein, isoform E"/>
    <property type="match status" value="1"/>
</dbReference>
<gene>
    <name evidence="10" type="ORF">CHS0354_002688</name>
</gene>
<reference evidence="10" key="1">
    <citation type="journal article" date="2021" name="Genome Biol. Evol.">
        <title>A High-Quality Reference Genome for a Parasitic Bivalve with Doubly Uniparental Inheritance (Bivalvia: Unionida).</title>
        <authorList>
            <person name="Smith C.H."/>
        </authorList>
    </citation>
    <scope>NUCLEOTIDE SEQUENCE</scope>
    <source>
        <strain evidence="10">CHS0354</strain>
    </source>
</reference>
<feature type="compositionally biased region" description="Polar residues" evidence="8">
    <location>
        <begin position="618"/>
        <end position="637"/>
    </location>
</feature>
<reference evidence="10" key="2">
    <citation type="journal article" date="2021" name="Genome Biol. Evol.">
        <title>Developing a high-quality reference genome for a parasitic bivalve with doubly uniparental inheritance (Bivalvia: Unionida).</title>
        <authorList>
            <person name="Smith C.H."/>
        </authorList>
    </citation>
    <scope>NUCLEOTIDE SEQUENCE</scope>
    <source>
        <strain evidence="10">CHS0354</strain>
        <tissue evidence="10">Mantle</tissue>
    </source>
</reference>